<dbReference type="Proteomes" id="UP000196759">
    <property type="component" value="Chromosome"/>
</dbReference>
<dbReference type="AlphaFoldDB" id="A0A1Z3CHG6"/>
<evidence type="ECO:0000313" key="2">
    <source>
        <dbReference type="EMBL" id="ASC02236.1"/>
    </source>
</evidence>
<proteinExistence type="predicted"/>
<evidence type="ECO:0000313" key="3">
    <source>
        <dbReference type="Proteomes" id="UP000196759"/>
    </source>
</evidence>
<organism evidence="2 3">
    <name type="scientific">Fusobacterium nucleatum subsp. polymorphum</name>
    <name type="common">Fusobacterium polymorphum</name>
    <dbReference type="NCBI Taxonomy" id="76857"/>
    <lineage>
        <taxon>Bacteria</taxon>
        <taxon>Fusobacteriati</taxon>
        <taxon>Fusobacteriota</taxon>
        <taxon>Fusobacteriia</taxon>
        <taxon>Fusobacteriales</taxon>
        <taxon>Fusobacteriaceae</taxon>
        <taxon>Fusobacterium</taxon>
    </lineage>
</organism>
<protein>
    <submittedName>
        <fullName evidence="2">Uncharacterized protein</fullName>
    </submittedName>
</protein>
<evidence type="ECO:0000256" key="1">
    <source>
        <dbReference type="SAM" id="Phobius"/>
    </source>
</evidence>
<name>A0A1Z3CHG6_FUSNP</name>
<dbReference type="RefSeq" id="WP_088336800.1">
    <property type="nucleotide sequence ID" value="NZ_CP021934.1"/>
</dbReference>
<feature type="transmembrane region" description="Helical" evidence="1">
    <location>
        <begin position="59"/>
        <end position="78"/>
    </location>
</feature>
<keyword evidence="3" id="KW-1185">Reference proteome</keyword>
<sequence>MTGFNEFLIGAEKFNKLMFLILILLIIIAPLISLAVIFIKNKIRNNKNESEENLLFGNFTWVLIILGFFVLMTNFVYFY</sequence>
<keyword evidence="1" id="KW-0472">Membrane</keyword>
<accession>A0A1Z3CHG6</accession>
<feature type="transmembrane region" description="Helical" evidence="1">
    <location>
        <begin position="17"/>
        <end position="39"/>
    </location>
</feature>
<dbReference type="EMBL" id="CP021934">
    <property type="protein sequence ID" value="ASC02236.1"/>
    <property type="molecule type" value="Genomic_DNA"/>
</dbReference>
<reference evidence="2 3" key="1">
    <citation type="submission" date="2017-06" db="EMBL/GenBank/DDBJ databases">
        <title>Draft genome sequence of Fusobacterium nucleatum subsp. polymorphum KCOM 1260 (=ChDC F218).</title>
        <authorList>
            <person name="Kook J.-K."/>
            <person name="Park S.-N."/>
            <person name="Lim Y.K."/>
            <person name="Roh H."/>
        </authorList>
    </citation>
    <scope>NUCLEOTIDE SEQUENCE [LARGE SCALE GENOMIC DNA]</scope>
    <source>
        <strain evidence="3">KCOM 1260 (ChDC F218)</strain>
    </source>
</reference>
<gene>
    <name evidence="2" type="ORF">CBG50_02260</name>
</gene>
<keyword evidence="1" id="KW-0812">Transmembrane</keyword>
<keyword evidence="1" id="KW-1133">Transmembrane helix</keyword>